<evidence type="ECO:0000313" key="10">
    <source>
        <dbReference type="EMBL" id="KAH6663960.1"/>
    </source>
</evidence>
<feature type="transmembrane region" description="Helical" evidence="8">
    <location>
        <begin position="52"/>
        <end position="73"/>
    </location>
</feature>
<evidence type="ECO:0000256" key="7">
    <source>
        <dbReference type="SAM" id="MobiDB-lite"/>
    </source>
</evidence>
<evidence type="ECO:0000259" key="9">
    <source>
        <dbReference type="Pfam" id="PF00324"/>
    </source>
</evidence>
<feature type="region of interest" description="Disordered" evidence="7">
    <location>
        <begin position="1"/>
        <end position="27"/>
    </location>
</feature>
<feature type="transmembrane region" description="Helical" evidence="8">
    <location>
        <begin position="119"/>
        <end position="142"/>
    </location>
</feature>
<keyword evidence="11" id="KW-1185">Reference proteome</keyword>
<keyword evidence="4" id="KW-0029">Amino-acid transport</keyword>
<evidence type="ECO:0000256" key="2">
    <source>
        <dbReference type="ARBA" id="ARBA00022448"/>
    </source>
</evidence>
<dbReference type="Proteomes" id="UP000770015">
    <property type="component" value="Unassembled WGS sequence"/>
</dbReference>
<evidence type="ECO:0000256" key="8">
    <source>
        <dbReference type="SAM" id="Phobius"/>
    </source>
</evidence>
<feature type="transmembrane region" description="Helical" evidence="8">
    <location>
        <begin position="388"/>
        <end position="408"/>
    </location>
</feature>
<keyword evidence="6 8" id="KW-0472">Membrane</keyword>
<sequence length="435" mass="46923">MEISQASAPYQTESKKESHHESQSIKHGNVAQPGAVEYQQPNLKRRLAQRHLMMLVIGGVIGPGYFVGMGNGLSNGGPAGLLFAFGIIGALLWAVMQCLGEIGALIPVSGSFVHYTARFIDPALGFSLWWNYAFLWAGILMAEYNNLGLVLTYWDSPVPRWAWIPMFWYVIAWARLSYFAADLRRAFFMAFQFLGIKSFGEAEFWLALIKVVAIVALFLCAIFITTGVIGGQKAGFKYYSDPGPFADGVKGVFKVFMFAALQYSGSEMVGLTAGKASKPSRDVTKAVKSVIWRILVIFIGGIFFLNLTVPYNDPNLLGATSKTGRSPFVIAFTRVGATAGAHAINAIIVITILSAVNSAIYAGSRTLVGLASQDQAPKFLAKTNGRGVPVYSVVIMNLPGLLSLLNLSSGAGGLYTWIVSMTGVATFITYSLVGT</sequence>
<evidence type="ECO:0000256" key="3">
    <source>
        <dbReference type="ARBA" id="ARBA00022692"/>
    </source>
</evidence>
<feature type="transmembrane region" description="Helical" evidence="8">
    <location>
        <begin position="329"/>
        <end position="356"/>
    </location>
</feature>
<keyword evidence="3 8" id="KW-0812">Transmembrane</keyword>
<feature type="transmembrane region" description="Helical" evidence="8">
    <location>
        <begin position="204"/>
        <end position="231"/>
    </location>
</feature>
<comment type="subcellular location">
    <subcellularLocation>
        <location evidence="1">Membrane</location>
        <topology evidence="1">Multi-pass membrane protein</topology>
    </subcellularLocation>
</comment>
<comment type="caution">
    <text evidence="10">The sequence shown here is derived from an EMBL/GenBank/DDBJ whole genome shotgun (WGS) entry which is preliminary data.</text>
</comment>
<feature type="compositionally biased region" description="Polar residues" evidence="7">
    <location>
        <begin position="1"/>
        <end position="12"/>
    </location>
</feature>
<keyword evidence="5 8" id="KW-1133">Transmembrane helix</keyword>
<feature type="transmembrane region" description="Helical" evidence="8">
    <location>
        <begin position="162"/>
        <end position="183"/>
    </location>
</feature>
<dbReference type="Gene3D" id="1.20.1740.10">
    <property type="entry name" value="Amino acid/polyamine transporter I"/>
    <property type="match status" value="1"/>
</dbReference>
<dbReference type="PIRSF" id="PIRSF006060">
    <property type="entry name" value="AA_transporter"/>
    <property type="match status" value="1"/>
</dbReference>
<protein>
    <submittedName>
        <fullName evidence="10">Amino acid permease</fullName>
    </submittedName>
</protein>
<dbReference type="PANTHER" id="PTHR43341">
    <property type="entry name" value="AMINO ACID PERMEASE"/>
    <property type="match status" value="1"/>
</dbReference>
<evidence type="ECO:0000313" key="11">
    <source>
        <dbReference type="Proteomes" id="UP000770015"/>
    </source>
</evidence>
<dbReference type="PANTHER" id="PTHR43341:SF26">
    <property type="entry name" value="GENERAL AMINO ACID PERMEASE AGP3"/>
    <property type="match status" value="1"/>
</dbReference>
<dbReference type="GO" id="GO:0015171">
    <property type="term" value="F:amino acid transmembrane transporter activity"/>
    <property type="evidence" value="ECO:0007669"/>
    <property type="project" value="TreeGrafter"/>
</dbReference>
<feature type="transmembrane region" description="Helical" evidence="8">
    <location>
        <begin position="79"/>
        <end position="99"/>
    </location>
</feature>
<keyword evidence="2" id="KW-0813">Transport</keyword>
<evidence type="ECO:0000256" key="4">
    <source>
        <dbReference type="ARBA" id="ARBA00022970"/>
    </source>
</evidence>
<dbReference type="InterPro" id="IPR050524">
    <property type="entry name" value="APC_YAT"/>
</dbReference>
<evidence type="ECO:0000256" key="5">
    <source>
        <dbReference type="ARBA" id="ARBA00022989"/>
    </source>
</evidence>
<gene>
    <name evidence="10" type="ORF">F5X68DRAFT_237361</name>
</gene>
<dbReference type="GO" id="GO:0016020">
    <property type="term" value="C:membrane"/>
    <property type="evidence" value="ECO:0007669"/>
    <property type="project" value="UniProtKB-SubCell"/>
</dbReference>
<dbReference type="EMBL" id="JAGSXJ010000041">
    <property type="protein sequence ID" value="KAH6663960.1"/>
    <property type="molecule type" value="Genomic_DNA"/>
</dbReference>
<accession>A0A9P8V136</accession>
<feature type="compositionally biased region" description="Basic and acidic residues" evidence="7">
    <location>
        <begin position="13"/>
        <end position="24"/>
    </location>
</feature>
<feature type="domain" description="Amino acid permease/ SLC12A" evidence="9">
    <location>
        <begin position="51"/>
        <end position="433"/>
    </location>
</feature>
<dbReference type="OrthoDB" id="3900342at2759"/>
<dbReference type="FunFam" id="1.20.1740.10:FF:000001">
    <property type="entry name" value="Amino acid permease"/>
    <property type="match status" value="1"/>
</dbReference>
<feature type="transmembrane region" description="Helical" evidence="8">
    <location>
        <begin position="290"/>
        <end position="309"/>
    </location>
</feature>
<proteinExistence type="predicted"/>
<organism evidence="10 11">
    <name type="scientific">Plectosphaerella plurivora</name>
    <dbReference type="NCBI Taxonomy" id="936078"/>
    <lineage>
        <taxon>Eukaryota</taxon>
        <taxon>Fungi</taxon>
        <taxon>Dikarya</taxon>
        <taxon>Ascomycota</taxon>
        <taxon>Pezizomycotina</taxon>
        <taxon>Sordariomycetes</taxon>
        <taxon>Hypocreomycetidae</taxon>
        <taxon>Glomerellales</taxon>
        <taxon>Plectosphaerellaceae</taxon>
        <taxon>Plectosphaerella</taxon>
    </lineage>
</organism>
<feature type="transmembrane region" description="Helical" evidence="8">
    <location>
        <begin position="251"/>
        <end position="269"/>
    </location>
</feature>
<feature type="transmembrane region" description="Helical" evidence="8">
    <location>
        <begin position="414"/>
        <end position="433"/>
    </location>
</feature>
<dbReference type="InterPro" id="IPR004840">
    <property type="entry name" value="Amino_acid_permease_CS"/>
</dbReference>
<dbReference type="PROSITE" id="PS00218">
    <property type="entry name" value="AMINO_ACID_PERMEASE_1"/>
    <property type="match status" value="1"/>
</dbReference>
<reference evidence="10" key="1">
    <citation type="journal article" date="2021" name="Nat. Commun.">
        <title>Genetic determinants of endophytism in the Arabidopsis root mycobiome.</title>
        <authorList>
            <person name="Mesny F."/>
            <person name="Miyauchi S."/>
            <person name="Thiergart T."/>
            <person name="Pickel B."/>
            <person name="Atanasova L."/>
            <person name="Karlsson M."/>
            <person name="Huettel B."/>
            <person name="Barry K.W."/>
            <person name="Haridas S."/>
            <person name="Chen C."/>
            <person name="Bauer D."/>
            <person name="Andreopoulos W."/>
            <person name="Pangilinan J."/>
            <person name="LaButti K."/>
            <person name="Riley R."/>
            <person name="Lipzen A."/>
            <person name="Clum A."/>
            <person name="Drula E."/>
            <person name="Henrissat B."/>
            <person name="Kohler A."/>
            <person name="Grigoriev I.V."/>
            <person name="Martin F.M."/>
            <person name="Hacquard S."/>
        </authorList>
    </citation>
    <scope>NUCLEOTIDE SEQUENCE</scope>
    <source>
        <strain evidence="10">MPI-SDFR-AT-0117</strain>
    </source>
</reference>
<evidence type="ECO:0000256" key="6">
    <source>
        <dbReference type="ARBA" id="ARBA00023136"/>
    </source>
</evidence>
<evidence type="ECO:0000256" key="1">
    <source>
        <dbReference type="ARBA" id="ARBA00004141"/>
    </source>
</evidence>
<name>A0A9P8V136_9PEZI</name>
<dbReference type="AlphaFoldDB" id="A0A9P8V136"/>
<dbReference type="InterPro" id="IPR004841">
    <property type="entry name" value="AA-permease/SLC12A_dom"/>
</dbReference>
<dbReference type="Pfam" id="PF00324">
    <property type="entry name" value="AA_permease"/>
    <property type="match status" value="1"/>
</dbReference>